<dbReference type="Pfam" id="PF13537">
    <property type="entry name" value="GATase_7"/>
    <property type="match status" value="1"/>
</dbReference>
<keyword evidence="3" id="KW-1133">Transmembrane helix</keyword>
<dbReference type="SUPFAM" id="SSF56235">
    <property type="entry name" value="N-terminal nucleophile aminohydrolases (Ntn hydrolases)"/>
    <property type="match status" value="1"/>
</dbReference>
<evidence type="ECO:0000259" key="4">
    <source>
        <dbReference type="Pfam" id="PF13537"/>
    </source>
</evidence>
<name>A0A1D6FPQ1_MAIZE</name>
<organism evidence="5">
    <name type="scientific">Zea mays</name>
    <name type="common">Maize</name>
    <dbReference type="NCBI Taxonomy" id="4577"/>
    <lineage>
        <taxon>Eukaryota</taxon>
        <taxon>Viridiplantae</taxon>
        <taxon>Streptophyta</taxon>
        <taxon>Embryophyta</taxon>
        <taxon>Tracheophyta</taxon>
        <taxon>Spermatophyta</taxon>
        <taxon>Magnoliopsida</taxon>
        <taxon>Liliopsida</taxon>
        <taxon>Poales</taxon>
        <taxon>Poaceae</taxon>
        <taxon>PACMAD clade</taxon>
        <taxon>Panicoideae</taxon>
        <taxon>Andropogonodae</taxon>
        <taxon>Andropogoneae</taxon>
        <taxon>Tripsacinae</taxon>
        <taxon>Zea</taxon>
    </lineage>
</organism>
<accession>A0A1D6FPQ1</accession>
<dbReference type="EMBL" id="CM000784">
    <property type="protein sequence ID" value="AQK93603.1"/>
    <property type="molecule type" value="Genomic_DNA"/>
</dbReference>
<reference evidence="5" key="1">
    <citation type="submission" date="2015-12" db="EMBL/GenBank/DDBJ databases">
        <title>Update maize B73 reference genome by single molecule sequencing technologies.</title>
        <authorList>
            <consortium name="Maize Genome Sequencing Project"/>
            <person name="Ware D."/>
        </authorList>
    </citation>
    <scope>NUCLEOTIDE SEQUENCE</scope>
    <source>
        <tissue evidence="5">Seedling</tissue>
    </source>
</reference>
<evidence type="ECO:0000256" key="1">
    <source>
        <dbReference type="ARBA" id="ARBA00022741"/>
    </source>
</evidence>
<evidence type="ECO:0000256" key="3">
    <source>
        <dbReference type="SAM" id="Phobius"/>
    </source>
</evidence>
<dbReference type="GO" id="GO:0005524">
    <property type="term" value="F:ATP binding"/>
    <property type="evidence" value="ECO:0007669"/>
    <property type="project" value="UniProtKB-KW"/>
</dbReference>
<protein>
    <submittedName>
        <fullName evidence="5">Asparagine synthetase [glutamine-hydrolyzing] 3</fullName>
    </submittedName>
</protein>
<evidence type="ECO:0000256" key="2">
    <source>
        <dbReference type="ARBA" id="ARBA00022840"/>
    </source>
</evidence>
<sequence length="247" mass="27862">MAAPPPPTLPLQSFHPSPPRSCLGLRANDWVRPEASSSDSTITHTHTSSLSLFDLCDVGLVGAAQVYLLFMTMGVVVAALREHHQEPRIQYEEFGEEFVDMLDGIISFVLLDTRQKSFVAAHDAVAICPLYMGWCLDETPVAIHFCRTLKKGNILGNIVDLNNWNLDEIEAARMAAINKEIKRVLTEVLSKFTLLNPSKRCKVIPDWLASYPFFITYRIDYLKAGQKVHEESERLRACDSRNMSRLQ</sequence>
<feature type="domain" description="Glutamine amidotransferase type-2" evidence="4">
    <location>
        <begin position="91"/>
        <end position="134"/>
    </location>
</feature>
<dbReference type="PANTHER" id="PTHR11772">
    <property type="entry name" value="ASPARAGINE SYNTHETASE"/>
    <property type="match status" value="1"/>
</dbReference>
<dbReference type="AlphaFoldDB" id="A0A1D6FPQ1"/>
<dbReference type="EMBL" id="CM000784">
    <property type="protein sequence ID" value="AQK93605.1"/>
    <property type="molecule type" value="Genomic_DNA"/>
</dbReference>
<proteinExistence type="predicted"/>
<keyword evidence="2" id="KW-0067">ATP-binding</keyword>
<evidence type="ECO:0000313" key="5">
    <source>
        <dbReference type="EMBL" id="AQK93605.1"/>
    </source>
</evidence>
<dbReference type="InterPro" id="IPR017932">
    <property type="entry name" value="GATase_2_dom"/>
</dbReference>
<keyword evidence="3" id="KW-0812">Transmembrane</keyword>
<feature type="transmembrane region" description="Helical" evidence="3">
    <location>
        <begin position="58"/>
        <end position="80"/>
    </location>
</feature>
<keyword evidence="3" id="KW-0472">Membrane</keyword>
<dbReference type="InterPro" id="IPR050795">
    <property type="entry name" value="Asn_Synthetase"/>
</dbReference>
<keyword evidence="1" id="KW-0547">Nucleotide-binding</keyword>
<dbReference type="InParanoid" id="A0A1D6FPQ1"/>
<dbReference type="InterPro" id="IPR029055">
    <property type="entry name" value="Ntn_hydrolases_N"/>
</dbReference>
<dbReference type="PANTHER" id="PTHR11772:SF2">
    <property type="entry name" value="ASPARAGINE SYNTHETASE [GLUTAMINE-HYDROLYZING]"/>
    <property type="match status" value="1"/>
</dbReference>
<dbReference type="EMBL" id="CM000784">
    <property type="protein sequence ID" value="AQK93604.1"/>
    <property type="molecule type" value="Genomic_DNA"/>
</dbReference>
<dbReference type="STRING" id="4577.A0A1D6FPQ1"/>
<gene>
    <name evidence="5" type="ORF">ZEAMMB73_Zm00001d010196</name>
</gene>
<dbReference type="Gene3D" id="3.60.20.10">
    <property type="entry name" value="Glutamine Phosphoribosylpyrophosphate, subunit 1, domain 1"/>
    <property type="match status" value="1"/>
</dbReference>